<dbReference type="Proteomes" id="UP001187471">
    <property type="component" value="Unassembled WGS sequence"/>
</dbReference>
<sequence length="61" mass="7046">MRSDDGEILDKLKGKKNTNLVDEALRAKRDSNEGHKIANFLANNLNRNWPHDLFERVARSL</sequence>
<comment type="caution">
    <text evidence="1">The sequence shown here is derived from an EMBL/GenBank/DDBJ whole genome shotgun (WGS) entry which is preliminary data.</text>
</comment>
<accession>A0AA88RUE0</accession>
<dbReference type="AlphaFoldDB" id="A0AA88RUE0"/>
<evidence type="ECO:0000313" key="1">
    <source>
        <dbReference type="EMBL" id="KAK2985811.1"/>
    </source>
</evidence>
<protein>
    <submittedName>
        <fullName evidence="1">Uncharacterized protein</fullName>
    </submittedName>
</protein>
<gene>
    <name evidence="1" type="ORF">RJ640_019307</name>
</gene>
<dbReference type="EMBL" id="JAVXUO010001119">
    <property type="protein sequence ID" value="KAK2985811.1"/>
    <property type="molecule type" value="Genomic_DNA"/>
</dbReference>
<keyword evidence="2" id="KW-1185">Reference proteome</keyword>
<proteinExistence type="predicted"/>
<organism evidence="1 2">
    <name type="scientific">Escallonia rubra</name>
    <dbReference type="NCBI Taxonomy" id="112253"/>
    <lineage>
        <taxon>Eukaryota</taxon>
        <taxon>Viridiplantae</taxon>
        <taxon>Streptophyta</taxon>
        <taxon>Embryophyta</taxon>
        <taxon>Tracheophyta</taxon>
        <taxon>Spermatophyta</taxon>
        <taxon>Magnoliopsida</taxon>
        <taxon>eudicotyledons</taxon>
        <taxon>Gunneridae</taxon>
        <taxon>Pentapetalae</taxon>
        <taxon>asterids</taxon>
        <taxon>campanulids</taxon>
        <taxon>Escalloniales</taxon>
        <taxon>Escalloniaceae</taxon>
        <taxon>Escallonia</taxon>
    </lineage>
</organism>
<reference evidence="1" key="1">
    <citation type="submission" date="2022-12" db="EMBL/GenBank/DDBJ databases">
        <title>Draft genome assemblies for two species of Escallonia (Escalloniales).</title>
        <authorList>
            <person name="Chanderbali A."/>
            <person name="Dervinis C."/>
            <person name="Anghel I."/>
            <person name="Soltis D."/>
            <person name="Soltis P."/>
            <person name="Zapata F."/>
        </authorList>
    </citation>
    <scope>NUCLEOTIDE SEQUENCE</scope>
    <source>
        <strain evidence="1">UCBG92.1500</strain>
        <tissue evidence="1">Leaf</tissue>
    </source>
</reference>
<name>A0AA88RUE0_9ASTE</name>
<evidence type="ECO:0000313" key="2">
    <source>
        <dbReference type="Proteomes" id="UP001187471"/>
    </source>
</evidence>